<proteinExistence type="predicted"/>
<organism evidence="1 2">
    <name type="scientific">Streptococcus oralis</name>
    <dbReference type="NCBI Taxonomy" id="1303"/>
    <lineage>
        <taxon>Bacteria</taxon>
        <taxon>Bacillati</taxon>
        <taxon>Bacillota</taxon>
        <taxon>Bacilli</taxon>
        <taxon>Lactobacillales</taxon>
        <taxon>Streptococcaceae</taxon>
        <taxon>Streptococcus</taxon>
    </lineage>
</organism>
<protein>
    <submittedName>
        <fullName evidence="1">Uncharacterized protein</fullName>
    </submittedName>
</protein>
<evidence type="ECO:0000313" key="2">
    <source>
        <dbReference type="Proteomes" id="UP000070053"/>
    </source>
</evidence>
<dbReference type="EMBL" id="LQZP01000195">
    <property type="protein sequence ID" value="KXT91664.1"/>
    <property type="molecule type" value="Genomic_DNA"/>
</dbReference>
<reference evidence="1 2" key="1">
    <citation type="submission" date="2016-01" db="EMBL/GenBank/DDBJ databases">
        <title>Highly variable Streptococcus oralis are common among viridans streptococci isolated from primates.</title>
        <authorList>
            <person name="Denapaite D."/>
            <person name="Rieger M."/>
            <person name="Koendgen S."/>
            <person name="Brueckner R."/>
            <person name="Ochigava I."/>
            <person name="Kappeler P."/>
            <person name="Maetz-Rensing K."/>
            <person name="Leendertz F."/>
            <person name="Hakenbeck R."/>
        </authorList>
    </citation>
    <scope>NUCLEOTIDE SEQUENCE [LARGE SCALE GENOMIC DNA]</scope>
    <source>
        <strain evidence="1 2">DD21</strain>
    </source>
</reference>
<accession>A0A139PMW9</accession>
<dbReference type="Proteomes" id="UP000070053">
    <property type="component" value="Unassembled WGS sequence"/>
</dbReference>
<comment type="caution">
    <text evidence="1">The sequence shown here is derived from an EMBL/GenBank/DDBJ whole genome shotgun (WGS) entry which is preliminary data.</text>
</comment>
<sequence length="47" mass="5378">MLFGVSGFLLQMFTVLLKEIFPQITVAVVDILYKKASNRKFLNVCKL</sequence>
<gene>
    <name evidence="1" type="ORF">SORDD21_00693</name>
</gene>
<evidence type="ECO:0000313" key="1">
    <source>
        <dbReference type="EMBL" id="KXT91664.1"/>
    </source>
</evidence>
<dbReference type="AlphaFoldDB" id="A0A139PMW9"/>
<dbReference type="PATRIC" id="fig|1303.81.peg.864"/>
<name>A0A139PMW9_STROR</name>